<dbReference type="InterPro" id="IPR000805">
    <property type="entry name" value="Glyco_hydro_26"/>
</dbReference>
<dbReference type="Proteomes" id="UP001501433">
    <property type="component" value="Unassembled WGS sequence"/>
</dbReference>
<dbReference type="InterPro" id="IPR038081">
    <property type="entry name" value="CalX-like_sf"/>
</dbReference>
<keyword evidence="5" id="KW-0106">Calcium</keyword>
<evidence type="ECO:0000256" key="2">
    <source>
        <dbReference type="ARBA" id="ARBA00022729"/>
    </source>
</evidence>
<evidence type="ECO:0000256" key="7">
    <source>
        <dbReference type="PROSITE-ProRule" id="PRU01100"/>
    </source>
</evidence>
<feature type="domain" description="GH26" evidence="8">
    <location>
        <begin position="170"/>
        <end position="512"/>
    </location>
</feature>
<dbReference type="InterPro" id="IPR003644">
    <property type="entry name" value="Calx_beta"/>
</dbReference>
<comment type="caution">
    <text evidence="9">The sequence shown here is derived from an EMBL/GenBank/DDBJ whole genome shotgun (WGS) entry which is preliminary data.</text>
</comment>
<evidence type="ECO:0000256" key="6">
    <source>
        <dbReference type="ARBA" id="ARBA00023295"/>
    </source>
</evidence>
<evidence type="ECO:0000256" key="5">
    <source>
        <dbReference type="ARBA" id="ARBA00022837"/>
    </source>
</evidence>
<evidence type="ECO:0000256" key="1">
    <source>
        <dbReference type="ARBA" id="ARBA00007754"/>
    </source>
</evidence>
<evidence type="ECO:0000259" key="8">
    <source>
        <dbReference type="PROSITE" id="PS51764"/>
    </source>
</evidence>
<organism evidence="9 10">
    <name type="scientific">Litoribaculum gwangyangense</name>
    <dbReference type="NCBI Taxonomy" id="1130722"/>
    <lineage>
        <taxon>Bacteria</taxon>
        <taxon>Pseudomonadati</taxon>
        <taxon>Bacteroidota</taxon>
        <taxon>Flavobacteriia</taxon>
        <taxon>Flavobacteriales</taxon>
        <taxon>Flavobacteriaceae</taxon>
        <taxon>Litoribaculum</taxon>
    </lineage>
</organism>
<name>A0ABP9CM98_9FLAO</name>
<feature type="active site" description="Proton donor" evidence="7">
    <location>
        <position position="333"/>
    </location>
</feature>
<feature type="active site" description="Nucleophile" evidence="7">
    <location>
        <position position="441"/>
    </location>
</feature>
<sequence length="522" mass="59001">MNKFNSHIKIGVIALLTVFVNSCSKDNIEEPDGEPAVVSKITISTNTNVLTEPSLNGSFKLTLTKIVNKTTTVNYTISGTATNGEDYKMIDTKIDIPANNLSILIPIEIKDDGETEENETIIITLTNTNNPDVEIGDSNSAMITISANTETFVLQPNETLNYMVNQNATSETIALFYNLKILSQTKYLIGQHDAFSSFYMDAGGDSDIKKTTGSDPSLLGSDFMFITDDLNNELLSNWYFQQEQLITGHAKEAYNKGMVNIFAWHFREPFEGLHFYTSEMTTYQKQNAFKSILPGGSNHDYYKTKLEKIADVAKSMIGNNGELVPFIFRPFHEFDGDWFWWGAPYSTAEEFKTLWRFTVEYLRDVLQVNNILFAFSPDNKYNNDTEYLERYPGDAYVDVLGMDNYGDFKNKGQMGVDEANKKLKVISDLAIQKVKIAALTETCYFVEPGVSNPITDFYSNNLYQALTKNEVELGFMMFWSNSKDRYCTPTPGLSTTPDFITFTNKAESVLQNEIPNMYQLPN</sequence>
<evidence type="ECO:0000313" key="10">
    <source>
        <dbReference type="Proteomes" id="UP001501433"/>
    </source>
</evidence>
<dbReference type="Gene3D" id="2.60.40.2030">
    <property type="match status" value="1"/>
</dbReference>
<dbReference type="SUPFAM" id="SSF141072">
    <property type="entry name" value="CalX-like"/>
    <property type="match status" value="1"/>
</dbReference>
<keyword evidence="6 7" id="KW-0326">Glycosidase</keyword>
<dbReference type="Pfam" id="PF03160">
    <property type="entry name" value="Calx-beta"/>
    <property type="match status" value="1"/>
</dbReference>
<protein>
    <recommendedName>
        <fullName evidence="8">GH26 domain-containing protein</fullName>
    </recommendedName>
</protein>
<evidence type="ECO:0000256" key="3">
    <source>
        <dbReference type="ARBA" id="ARBA00022737"/>
    </source>
</evidence>
<dbReference type="PROSITE" id="PS51764">
    <property type="entry name" value="GH26"/>
    <property type="match status" value="1"/>
</dbReference>
<dbReference type="RefSeq" id="WP_345276941.1">
    <property type="nucleotide sequence ID" value="NZ_BAABJW010000003.1"/>
</dbReference>
<dbReference type="SUPFAM" id="SSF51445">
    <property type="entry name" value="(Trans)glycosidases"/>
    <property type="match status" value="1"/>
</dbReference>
<dbReference type="InterPro" id="IPR022790">
    <property type="entry name" value="GH26_dom"/>
</dbReference>
<proteinExistence type="inferred from homology"/>
<reference evidence="10" key="1">
    <citation type="journal article" date="2019" name="Int. J. Syst. Evol. Microbiol.">
        <title>The Global Catalogue of Microorganisms (GCM) 10K type strain sequencing project: providing services to taxonomists for standard genome sequencing and annotation.</title>
        <authorList>
            <consortium name="The Broad Institute Genomics Platform"/>
            <consortium name="The Broad Institute Genome Sequencing Center for Infectious Disease"/>
            <person name="Wu L."/>
            <person name="Ma J."/>
        </authorList>
    </citation>
    <scope>NUCLEOTIDE SEQUENCE [LARGE SCALE GENOMIC DNA]</scope>
    <source>
        <strain evidence="10">JCM 18325</strain>
    </source>
</reference>
<evidence type="ECO:0000256" key="4">
    <source>
        <dbReference type="ARBA" id="ARBA00022801"/>
    </source>
</evidence>
<dbReference type="PANTHER" id="PTHR40079">
    <property type="entry name" value="MANNAN ENDO-1,4-BETA-MANNOSIDASE E-RELATED"/>
    <property type="match status" value="1"/>
</dbReference>
<dbReference type="Gene3D" id="3.20.20.80">
    <property type="entry name" value="Glycosidases"/>
    <property type="match status" value="1"/>
</dbReference>
<keyword evidence="10" id="KW-1185">Reference proteome</keyword>
<dbReference type="Pfam" id="PF02156">
    <property type="entry name" value="Glyco_hydro_26"/>
    <property type="match status" value="1"/>
</dbReference>
<keyword evidence="4 7" id="KW-0378">Hydrolase</keyword>
<keyword evidence="2" id="KW-0732">Signal</keyword>
<dbReference type="PRINTS" id="PR00739">
    <property type="entry name" value="GLHYDRLASE26"/>
</dbReference>
<gene>
    <name evidence="9" type="ORF">GCM10023330_21140</name>
</gene>
<comment type="similarity">
    <text evidence="1 7">Belongs to the glycosyl hydrolase 26 family.</text>
</comment>
<dbReference type="EMBL" id="BAABJW010000003">
    <property type="protein sequence ID" value="GAA4813269.1"/>
    <property type="molecule type" value="Genomic_DNA"/>
</dbReference>
<dbReference type="PANTHER" id="PTHR40079:SF4">
    <property type="entry name" value="GH26 DOMAIN-CONTAINING PROTEIN-RELATED"/>
    <property type="match status" value="1"/>
</dbReference>
<evidence type="ECO:0000313" key="9">
    <source>
        <dbReference type="EMBL" id="GAA4813269.1"/>
    </source>
</evidence>
<accession>A0ABP9CM98</accession>
<keyword evidence="3" id="KW-0677">Repeat</keyword>
<dbReference type="InterPro" id="IPR017853">
    <property type="entry name" value="GH"/>
</dbReference>